<protein>
    <submittedName>
        <fullName evidence="1">Uncharacterized protein</fullName>
    </submittedName>
</protein>
<gene>
    <name evidence="1" type="ORF">PVAP13_8NG299801</name>
</gene>
<keyword evidence="2" id="KW-1185">Reference proteome</keyword>
<reference evidence="1" key="1">
    <citation type="submission" date="2020-05" db="EMBL/GenBank/DDBJ databases">
        <title>WGS assembly of Panicum virgatum.</title>
        <authorList>
            <person name="Lovell J.T."/>
            <person name="Jenkins J."/>
            <person name="Shu S."/>
            <person name="Juenger T.E."/>
            <person name="Schmutz J."/>
        </authorList>
    </citation>
    <scope>NUCLEOTIDE SEQUENCE</scope>
    <source>
        <strain evidence="1">AP13</strain>
    </source>
</reference>
<comment type="caution">
    <text evidence="1">The sequence shown here is derived from an EMBL/GenBank/DDBJ whole genome shotgun (WGS) entry which is preliminary data.</text>
</comment>
<evidence type="ECO:0000313" key="2">
    <source>
        <dbReference type="Proteomes" id="UP000823388"/>
    </source>
</evidence>
<sequence>MQHIRRYPQKAMVGFGARREIGDGDDGGGGGGCVENAEFSVSSREGTREVGPIFFYFSMGPTAMDRMTGYIVACNLTIATCCGTHPMDYFCLPWAPVLCSRQ</sequence>
<accession>A0A8T0P923</accession>
<proteinExistence type="predicted"/>
<dbReference type="EMBL" id="CM029052">
    <property type="protein sequence ID" value="KAG2557498.1"/>
    <property type="molecule type" value="Genomic_DNA"/>
</dbReference>
<organism evidence="1 2">
    <name type="scientific">Panicum virgatum</name>
    <name type="common">Blackwell switchgrass</name>
    <dbReference type="NCBI Taxonomy" id="38727"/>
    <lineage>
        <taxon>Eukaryota</taxon>
        <taxon>Viridiplantae</taxon>
        <taxon>Streptophyta</taxon>
        <taxon>Embryophyta</taxon>
        <taxon>Tracheophyta</taxon>
        <taxon>Spermatophyta</taxon>
        <taxon>Magnoliopsida</taxon>
        <taxon>Liliopsida</taxon>
        <taxon>Poales</taxon>
        <taxon>Poaceae</taxon>
        <taxon>PACMAD clade</taxon>
        <taxon>Panicoideae</taxon>
        <taxon>Panicodae</taxon>
        <taxon>Paniceae</taxon>
        <taxon>Panicinae</taxon>
        <taxon>Panicum</taxon>
        <taxon>Panicum sect. Hiantes</taxon>
    </lineage>
</organism>
<dbReference type="Proteomes" id="UP000823388">
    <property type="component" value="Chromosome 8N"/>
</dbReference>
<dbReference type="AlphaFoldDB" id="A0A8T0P923"/>
<name>A0A8T0P923_PANVG</name>
<evidence type="ECO:0000313" key="1">
    <source>
        <dbReference type="EMBL" id="KAG2557498.1"/>
    </source>
</evidence>